<dbReference type="AlphaFoldDB" id="A0A2M4D2A8"/>
<keyword evidence="1" id="KW-0472">Membrane</keyword>
<evidence type="ECO:0000256" key="1">
    <source>
        <dbReference type="SAM" id="Phobius"/>
    </source>
</evidence>
<accession>A0A2M4D2A8</accession>
<protein>
    <submittedName>
        <fullName evidence="2">Uncharacterized protein</fullName>
    </submittedName>
</protein>
<proteinExistence type="predicted"/>
<dbReference type="EMBL" id="GGFL01007511">
    <property type="protein sequence ID" value="MBW71689.1"/>
    <property type="molecule type" value="Transcribed_RNA"/>
</dbReference>
<keyword evidence="1" id="KW-1133">Transmembrane helix</keyword>
<feature type="transmembrane region" description="Helical" evidence="1">
    <location>
        <begin position="56"/>
        <end position="79"/>
    </location>
</feature>
<reference evidence="2" key="1">
    <citation type="submission" date="2018-01" db="EMBL/GenBank/DDBJ databases">
        <title>An insight into the sialome of Amazonian anophelines.</title>
        <authorList>
            <person name="Ribeiro J.M."/>
            <person name="Scarpassa V."/>
            <person name="Calvo E."/>
        </authorList>
    </citation>
    <scope>NUCLEOTIDE SEQUENCE</scope>
</reference>
<keyword evidence="1" id="KW-0812">Transmembrane</keyword>
<organism evidence="2">
    <name type="scientific">Anopheles darlingi</name>
    <name type="common">Mosquito</name>
    <dbReference type="NCBI Taxonomy" id="43151"/>
    <lineage>
        <taxon>Eukaryota</taxon>
        <taxon>Metazoa</taxon>
        <taxon>Ecdysozoa</taxon>
        <taxon>Arthropoda</taxon>
        <taxon>Hexapoda</taxon>
        <taxon>Insecta</taxon>
        <taxon>Pterygota</taxon>
        <taxon>Neoptera</taxon>
        <taxon>Endopterygota</taxon>
        <taxon>Diptera</taxon>
        <taxon>Nematocera</taxon>
        <taxon>Culicoidea</taxon>
        <taxon>Culicidae</taxon>
        <taxon>Anophelinae</taxon>
        <taxon>Anopheles</taxon>
    </lineage>
</organism>
<feature type="transmembrane region" description="Helical" evidence="1">
    <location>
        <begin position="25"/>
        <end position="49"/>
    </location>
</feature>
<evidence type="ECO:0000313" key="2">
    <source>
        <dbReference type="EMBL" id="MBW71689.1"/>
    </source>
</evidence>
<sequence>MSALFCILIFLKSRAMIRNIRSVRTAFSSVVSSQIIMFSIITLVFKYLFHSIVHVLMLLLCHSRCVKSVILFITVSFYISQVFN</sequence>
<name>A0A2M4D2A8_ANODA</name>